<comment type="caution">
    <text evidence="1">The sequence shown here is derived from an EMBL/GenBank/DDBJ whole genome shotgun (WGS) entry which is preliminary data.</text>
</comment>
<accession>A0ABV3ZIS0</accession>
<keyword evidence="2" id="KW-1185">Reference proteome</keyword>
<proteinExistence type="predicted"/>
<organism evidence="1 2">
    <name type="scientific">Danxiaibacter flavus</name>
    <dbReference type="NCBI Taxonomy" id="3049108"/>
    <lineage>
        <taxon>Bacteria</taxon>
        <taxon>Pseudomonadati</taxon>
        <taxon>Bacteroidota</taxon>
        <taxon>Chitinophagia</taxon>
        <taxon>Chitinophagales</taxon>
        <taxon>Chitinophagaceae</taxon>
        <taxon>Danxiaibacter</taxon>
    </lineage>
</organism>
<gene>
    <name evidence="1" type="ORF">QTN47_18300</name>
</gene>
<name>A0ABV3ZIS0_9BACT</name>
<reference evidence="1 2" key="1">
    <citation type="submission" date="2023-07" db="EMBL/GenBank/DDBJ databases">
        <authorList>
            <person name="Lian W.-H."/>
        </authorList>
    </citation>
    <scope>NUCLEOTIDE SEQUENCE [LARGE SCALE GENOMIC DNA]</scope>
    <source>
        <strain evidence="1 2">SYSU DXS3180</strain>
    </source>
</reference>
<dbReference type="Proteomes" id="UP001560573">
    <property type="component" value="Unassembled WGS sequence"/>
</dbReference>
<dbReference type="EMBL" id="JAULBC010000006">
    <property type="protein sequence ID" value="MEX6689465.1"/>
    <property type="molecule type" value="Genomic_DNA"/>
</dbReference>
<evidence type="ECO:0000313" key="2">
    <source>
        <dbReference type="Proteomes" id="UP001560573"/>
    </source>
</evidence>
<evidence type="ECO:0000313" key="1">
    <source>
        <dbReference type="EMBL" id="MEX6689465.1"/>
    </source>
</evidence>
<sequence>MQLRSSTQLEAYLDKGNYNDEDLITIRVPFNVPYQAQVSTYERVSGEIELNGSTYRYVKRKFEKGQLVLLCIPDHNKTVLKTAKNEYASRVADIPGGNNKTGEIVKKQQTGSEYEELSGAILPIITSPYAREFLRGENYRLTQGFESLSAKPPQTVTVLLFG</sequence>
<dbReference type="RefSeq" id="WP_369330872.1">
    <property type="nucleotide sequence ID" value="NZ_JAULBC010000006.1"/>
</dbReference>
<protein>
    <submittedName>
        <fullName evidence="1">Uncharacterized protein</fullName>
    </submittedName>
</protein>